<feature type="transmembrane region" description="Helical" evidence="1">
    <location>
        <begin position="42"/>
        <end position="60"/>
    </location>
</feature>
<dbReference type="InterPro" id="IPR047676">
    <property type="entry name" value="FxLYD_dom"/>
</dbReference>
<evidence type="ECO:0008006" key="4">
    <source>
        <dbReference type="Google" id="ProtNLM"/>
    </source>
</evidence>
<keyword evidence="1" id="KW-0812">Transmembrane</keyword>
<dbReference type="Proteomes" id="UP000441585">
    <property type="component" value="Unassembled WGS sequence"/>
</dbReference>
<evidence type="ECO:0000256" key="1">
    <source>
        <dbReference type="SAM" id="Phobius"/>
    </source>
</evidence>
<keyword evidence="1" id="KW-0472">Membrane</keyword>
<organism evidence="2 3">
    <name type="scientific">Metabacillus idriensis</name>
    <dbReference type="NCBI Taxonomy" id="324768"/>
    <lineage>
        <taxon>Bacteria</taxon>
        <taxon>Bacillati</taxon>
        <taxon>Bacillota</taxon>
        <taxon>Bacilli</taxon>
        <taxon>Bacillales</taxon>
        <taxon>Bacillaceae</taxon>
        <taxon>Metabacillus</taxon>
    </lineage>
</organism>
<reference evidence="2 3" key="1">
    <citation type="submission" date="2019-11" db="EMBL/GenBank/DDBJ databases">
        <title>Bacillus idriensis genome.</title>
        <authorList>
            <person name="Konopka E.N."/>
            <person name="Newman J.D."/>
        </authorList>
    </citation>
    <scope>NUCLEOTIDE SEQUENCE [LARGE SCALE GENOMIC DNA]</scope>
    <source>
        <strain evidence="2 3">DSM 19097</strain>
    </source>
</reference>
<keyword evidence="1" id="KW-1133">Transmembrane helix</keyword>
<keyword evidence="3" id="KW-1185">Reference proteome</keyword>
<dbReference type="EMBL" id="WKKF01000006">
    <property type="protein sequence ID" value="MRX55834.1"/>
    <property type="molecule type" value="Genomic_DNA"/>
</dbReference>
<evidence type="ECO:0000313" key="3">
    <source>
        <dbReference type="Proteomes" id="UP000441585"/>
    </source>
</evidence>
<dbReference type="NCBIfam" id="NF038353">
    <property type="entry name" value="FxLYD_dom"/>
    <property type="match status" value="1"/>
</dbReference>
<sequence>MKCHYCGEKEIEKFSNYCPHCGKRLFMDDRERKHYRLSKRSLYILPAASLALVTGLLFAANELEAAKNEKVVTLQKKTEQAALAGEYRKALHYAEQGIEIRNDYDVLKQEKELIVQMQGYQQDLEQIKKHIQNSNYEKASKEIDLLTRIISGHSSPLYSLLQSELIKADMNVTVGEIKEQINELNSIEQLAEKLKEITVLDAAEADIVKNQIKSKMVMIGSSNAEEDLSQKQFNSAIVTVDKVLQYDGDNEKLLSLKDKIISEKTAFEQAEQKRIEKAVTAAKEEKRLKEETVKVQETKVTVDEFGDAKTAGKIKNISKSAIHSITVQFTVSTKEGQEIERGKTNVYPNELKPGKEAEFEHITYGVNEEVTFTIENISWYQS</sequence>
<protein>
    <recommendedName>
        <fullName evidence="4">Zinc ribbon domain-containing protein</fullName>
    </recommendedName>
</protein>
<evidence type="ECO:0000313" key="2">
    <source>
        <dbReference type="EMBL" id="MRX55834.1"/>
    </source>
</evidence>
<comment type="caution">
    <text evidence="2">The sequence shown here is derived from an EMBL/GenBank/DDBJ whole genome shotgun (WGS) entry which is preliminary data.</text>
</comment>
<gene>
    <name evidence="2" type="ORF">GJU41_17870</name>
</gene>
<accession>A0A6I2MER2</accession>
<proteinExistence type="predicted"/>
<name>A0A6I2MER2_9BACI</name>
<dbReference type="RefSeq" id="WP_154319197.1">
    <property type="nucleotide sequence ID" value="NZ_CAJGAA010000008.1"/>
</dbReference>
<dbReference type="AlphaFoldDB" id="A0A6I2MER2"/>